<dbReference type="InterPro" id="IPR006379">
    <property type="entry name" value="HAD-SF_hydro_IIB"/>
</dbReference>
<reference evidence="1 2" key="1">
    <citation type="submission" date="2017-12" db="EMBL/GenBank/DDBJ databases">
        <title>Mesoplasma syrphidae YJS, Complete Genome.</title>
        <authorList>
            <person name="Knight T.F."/>
            <person name="Citino T."/>
            <person name="Rubinstein R."/>
            <person name="Neuschaefer Z."/>
        </authorList>
    </citation>
    <scope>NUCLEOTIDE SEQUENCE [LARGE SCALE GENOMIC DNA]</scope>
    <source>
        <strain evidence="1 2">YJS</strain>
    </source>
</reference>
<protein>
    <submittedName>
        <fullName evidence="1">Cof-type HAD-IIB family hydrolase</fullName>
    </submittedName>
</protein>
<keyword evidence="2" id="KW-1185">Reference proteome</keyword>
<dbReference type="SFLD" id="SFLDG01140">
    <property type="entry name" value="C2.B:_Phosphomannomutase_and_P"/>
    <property type="match status" value="1"/>
</dbReference>
<dbReference type="Proteomes" id="UP000233419">
    <property type="component" value="Chromosome"/>
</dbReference>
<dbReference type="KEGG" id="msyr:CXP39_03260"/>
<dbReference type="GO" id="GO:0016791">
    <property type="term" value="F:phosphatase activity"/>
    <property type="evidence" value="ECO:0007669"/>
    <property type="project" value="TreeGrafter"/>
</dbReference>
<dbReference type="GO" id="GO:0005829">
    <property type="term" value="C:cytosol"/>
    <property type="evidence" value="ECO:0007669"/>
    <property type="project" value="TreeGrafter"/>
</dbReference>
<dbReference type="SFLD" id="SFLDS00003">
    <property type="entry name" value="Haloacid_Dehalogenase"/>
    <property type="match status" value="1"/>
</dbReference>
<dbReference type="EMBL" id="CP025257">
    <property type="protein sequence ID" value="AUF83794.1"/>
    <property type="molecule type" value="Genomic_DNA"/>
</dbReference>
<dbReference type="PROSITE" id="PS01229">
    <property type="entry name" value="COF_2"/>
    <property type="match status" value="1"/>
</dbReference>
<organism evidence="1 2">
    <name type="scientific">Mesoplasma syrphidae</name>
    <dbReference type="NCBI Taxonomy" id="225999"/>
    <lineage>
        <taxon>Bacteria</taxon>
        <taxon>Bacillati</taxon>
        <taxon>Mycoplasmatota</taxon>
        <taxon>Mollicutes</taxon>
        <taxon>Entomoplasmatales</taxon>
        <taxon>Entomoplasmataceae</taxon>
        <taxon>Mesoplasma</taxon>
    </lineage>
</organism>
<sequence length="283" mass="31777">MYKLIVVDVDGTVYRHSRGIHPLTKAAIAKAKELNIPVVIATGRNISTIGNIAKELGIMNTGLPFVAQNGGQVFRFEADGQITIEYTKIFKDEESRWIFEIAKKYKAKVFAYSENEKVAYKNVRFSAFNIFMWIRSRRKMLRYKKSEGFVSPITKFIVFGRNEHMIKMRAEAETKGYSVFAFSYVNDAKQNIEINPIGVNKAEGLKKVIEELGITADEVIYFGDGENDLDAIKWAGHGVAMGNANQHIKSCANAITSQCTDGGVGQYLFDNVFNLKESNNDKS</sequence>
<dbReference type="AlphaFoldDB" id="A0A2K9CDR7"/>
<dbReference type="GO" id="GO:0000287">
    <property type="term" value="F:magnesium ion binding"/>
    <property type="evidence" value="ECO:0007669"/>
    <property type="project" value="TreeGrafter"/>
</dbReference>
<proteinExistence type="predicted"/>
<dbReference type="NCBIfam" id="TIGR00099">
    <property type="entry name" value="Cof-subfamily"/>
    <property type="match status" value="1"/>
</dbReference>
<evidence type="ECO:0000313" key="2">
    <source>
        <dbReference type="Proteomes" id="UP000233419"/>
    </source>
</evidence>
<dbReference type="Gene3D" id="3.30.1240.10">
    <property type="match status" value="1"/>
</dbReference>
<dbReference type="PANTHER" id="PTHR10000:SF8">
    <property type="entry name" value="HAD SUPERFAMILY HYDROLASE-LIKE, TYPE 3"/>
    <property type="match status" value="1"/>
</dbReference>
<dbReference type="Gene3D" id="3.40.50.1000">
    <property type="entry name" value="HAD superfamily/HAD-like"/>
    <property type="match status" value="1"/>
</dbReference>
<gene>
    <name evidence="1" type="ORF">CXP39_03260</name>
</gene>
<dbReference type="InterPro" id="IPR023214">
    <property type="entry name" value="HAD_sf"/>
</dbReference>
<dbReference type="NCBIfam" id="TIGR01484">
    <property type="entry name" value="HAD-SF-IIB"/>
    <property type="match status" value="1"/>
</dbReference>
<dbReference type="OrthoDB" id="384659at2"/>
<dbReference type="InterPro" id="IPR000150">
    <property type="entry name" value="Cof"/>
</dbReference>
<dbReference type="Pfam" id="PF08282">
    <property type="entry name" value="Hydrolase_3"/>
    <property type="match status" value="1"/>
</dbReference>
<evidence type="ECO:0000313" key="1">
    <source>
        <dbReference type="EMBL" id="AUF83794.1"/>
    </source>
</evidence>
<dbReference type="SUPFAM" id="SSF56784">
    <property type="entry name" value="HAD-like"/>
    <property type="match status" value="1"/>
</dbReference>
<accession>A0A2K9CDR7</accession>
<dbReference type="InterPro" id="IPR036412">
    <property type="entry name" value="HAD-like_sf"/>
</dbReference>
<keyword evidence="1" id="KW-0378">Hydrolase</keyword>
<name>A0A2K9CDR7_9MOLU</name>
<dbReference type="RefSeq" id="WP_027048609.1">
    <property type="nucleotide sequence ID" value="NZ_CP025257.1"/>
</dbReference>
<dbReference type="PANTHER" id="PTHR10000">
    <property type="entry name" value="PHOSPHOSERINE PHOSPHATASE"/>
    <property type="match status" value="1"/>
</dbReference>